<dbReference type="STRING" id="551115.Aazo_2069"/>
<accession>D7DWU4</accession>
<dbReference type="EMBL" id="CP002059">
    <property type="protein sequence ID" value="ADI64117.1"/>
    <property type="molecule type" value="Genomic_DNA"/>
</dbReference>
<dbReference type="AlphaFoldDB" id="D7DWU4"/>
<dbReference type="eggNOG" id="COG2931">
    <property type="taxonomic scope" value="Bacteria"/>
</dbReference>
<protein>
    <recommendedName>
        <fullName evidence="3">Dihydroneopterin aldolase</fullName>
    </recommendedName>
</protein>
<name>D7DWU4_NOSA0</name>
<organism evidence="1 2">
    <name type="scientific">Nostoc azollae (strain 0708)</name>
    <name type="common">Anabaena azollae (strain 0708)</name>
    <dbReference type="NCBI Taxonomy" id="551115"/>
    <lineage>
        <taxon>Bacteria</taxon>
        <taxon>Bacillati</taxon>
        <taxon>Cyanobacteriota</taxon>
        <taxon>Cyanophyceae</taxon>
        <taxon>Nostocales</taxon>
        <taxon>Nostocaceae</taxon>
        <taxon>Trichormus</taxon>
    </lineage>
</organism>
<sequence>MASLSAFILSFNISISPALSQTVLKCEQHQEILTFQLSNYPIQDQGVAVLNVKFPYCMTPEVLAQNTYHDFVPIRKDIDKFFINYPNEGDFWEILNKKLVQILLDKYPKMVSLSIEIGVTPNVQEPLYCSTIVQSTRPQNCLLNL</sequence>
<evidence type="ECO:0000313" key="1">
    <source>
        <dbReference type="EMBL" id="ADI64117.1"/>
    </source>
</evidence>
<reference evidence="1 2" key="1">
    <citation type="journal article" date="2010" name="PLoS ONE">
        <title>Genome erosion in a nitrogen-fixing vertically transmitted endosymbiotic multicellular cyanobacterium.</title>
        <authorList>
            <person name="Ran L."/>
            <person name="Larsson J."/>
            <person name="Vigil-Stenman T."/>
            <person name="Nylander J.A."/>
            <person name="Ininbergs K."/>
            <person name="Zheng W.W."/>
            <person name="Lapidus A."/>
            <person name="Lowry S."/>
            <person name="Haselkorn R."/>
            <person name="Bergman B."/>
        </authorList>
    </citation>
    <scope>NUCLEOTIDE SEQUENCE [LARGE SCALE GENOMIC DNA]</scope>
    <source>
        <strain evidence="1 2">0708</strain>
    </source>
</reference>
<dbReference type="HOGENOM" id="CLU_1784891_0_0_3"/>
<proteinExistence type="predicted"/>
<evidence type="ECO:0000313" key="2">
    <source>
        <dbReference type="Proteomes" id="UP000001511"/>
    </source>
</evidence>
<keyword evidence="2" id="KW-1185">Reference proteome</keyword>
<dbReference type="Proteomes" id="UP000001511">
    <property type="component" value="Chromosome"/>
</dbReference>
<evidence type="ECO:0008006" key="3">
    <source>
        <dbReference type="Google" id="ProtNLM"/>
    </source>
</evidence>
<dbReference type="OrthoDB" id="505353at2"/>
<dbReference type="KEGG" id="naz:Aazo_2069"/>
<gene>
    <name evidence="1" type="ordered locus">Aazo_2069</name>
</gene>